<evidence type="ECO:0000256" key="1">
    <source>
        <dbReference type="SAM" id="Coils"/>
    </source>
</evidence>
<evidence type="ECO:0000256" key="2">
    <source>
        <dbReference type="SAM" id="Phobius"/>
    </source>
</evidence>
<proteinExistence type="predicted"/>
<keyword evidence="2" id="KW-0812">Transmembrane</keyword>
<organism evidence="3 4">
    <name type="scientific">Candidatus Methanoperedens nitratireducens</name>
    <dbReference type="NCBI Taxonomy" id="1392998"/>
    <lineage>
        <taxon>Archaea</taxon>
        <taxon>Methanobacteriati</taxon>
        <taxon>Methanobacteriota</taxon>
        <taxon>Stenosarchaea group</taxon>
        <taxon>Methanomicrobia</taxon>
        <taxon>Methanosarcinales</taxon>
        <taxon>ANME-2 cluster</taxon>
        <taxon>Candidatus Methanoperedentaceae</taxon>
        <taxon>Candidatus Methanoperedens</taxon>
    </lineage>
</organism>
<reference evidence="4" key="1">
    <citation type="submission" date="2017-06" db="EMBL/GenBank/DDBJ databases">
        <authorList>
            <person name="Cremers G."/>
        </authorList>
    </citation>
    <scope>NUCLEOTIDE SEQUENCE [LARGE SCALE GENOMIC DNA]</scope>
</reference>
<feature type="transmembrane region" description="Helical" evidence="2">
    <location>
        <begin position="20"/>
        <end position="42"/>
    </location>
</feature>
<dbReference type="AlphaFoldDB" id="A0A284VPN5"/>
<protein>
    <submittedName>
        <fullName evidence="3">Uncharacterized protein</fullName>
    </submittedName>
</protein>
<keyword evidence="4" id="KW-1185">Reference proteome</keyword>
<accession>A0A284VPN5</accession>
<feature type="coiled-coil region" evidence="1">
    <location>
        <begin position="70"/>
        <end position="97"/>
    </location>
</feature>
<evidence type="ECO:0000313" key="4">
    <source>
        <dbReference type="Proteomes" id="UP000218615"/>
    </source>
</evidence>
<sequence length="100" mass="11853">MFLYNETIYDIITMVSLEELLSPSSIIVGVIFAILVMLFQYFRQAIDGLKDTTNKDLNIINERLIRLDLEIGYRKELNEMRNDIDELRRKLSGLQEQRRI</sequence>
<dbReference type="EMBL" id="FZMP01000172">
    <property type="protein sequence ID" value="SNQ61241.1"/>
    <property type="molecule type" value="Genomic_DNA"/>
</dbReference>
<keyword evidence="2" id="KW-0472">Membrane</keyword>
<gene>
    <name evidence="3" type="ORF">MNV_280001</name>
</gene>
<name>A0A284VPN5_9EURY</name>
<dbReference type="Proteomes" id="UP000218615">
    <property type="component" value="Unassembled WGS sequence"/>
</dbReference>
<evidence type="ECO:0000313" key="3">
    <source>
        <dbReference type="EMBL" id="SNQ61241.1"/>
    </source>
</evidence>
<keyword evidence="1" id="KW-0175">Coiled coil</keyword>
<keyword evidence="2" id="KW-1133">Transmembrane helix</keyword>